<dbReference type="Proteomes" id="UP000430345">
    <property type="component" value="Unassembled WGS sequence"/>
</dbReference>
<feature type="coiled-coil region" evidence="4">
    <location>
        <begin position="108"/>
        <end position="135"/>
    </location>
</feature>
<evidence type="ECO:0000256" key="2">
    <source>
        <dbReference type="ARBA" id="ARBA00023295"/>
    </source>
</evidence>
<evidence type="ECO:0000256" key="5">
    <source>
        <dbReference type="SAM" id="MobiDB-lite"/>
    </source>
</evidence>
<dbReference type="InterPro" id="IPR011496">
    <property type="entry name" value="O-GlcNAcase_cat"/>
</dbReference>
<dbReference type="Gene3D" id="2.60.120.260">
    <property type="entry name" value="Galactose-binding domain-like"/>
    <property type="match status" value="2"/>
</dbReference>
<feature type="chain" id="PRO_5026184208" evidence="7">
    <location>
        <begin position="30"/>
        <end position="1298"/>
    </location>
</feature>
<dbReference type="Pfam" id="PF00754">
    <property type="entry name" value="F5_F8_type_C"/>
    <property type="match status" value="2"/>
</dbReference>
<dbReference type="RefSeq" id="WP_152889074.1">
    <property type="nucleotide sequence ID" value="NZ_WHJC01000074.1"/>
</dbReference>
<feature type="active site" description="Proton donor" evidence="3">
    <location>
        <position position="314"/>
    </location>
</feature>
<dbReference type="InterPro" id="IPR051822">
    <property type="entry name" value="Glycosyl_Hydrolase_84"/>
</dbReference>
<evidence type="ECO:0000313" key="11">
    <source>
        <dbReference type="Proteomes" id="UP000430345"/>
    </source>
</evidence>
<reference evidence="10 11" key="1">
    <citation type="submission" date="2019-10" db="EMBL/GenBank/DDBJ databases">
        <title>The Genome Sequence of Clostridium tarantellae Isolated from Fish Brain.</title>
        <authorList>
            <person name="Bano L."/>
            <person name="Kiel M."/>
            <person name="Sales G."/>
            <person name="Doxey A.C."/>
            <person name="Mansfield M.J."/>
            <person name="Schiavone M."/>
            <person name="Rossetto O."/>
            <person name="Pirazzini M."/>
            <person name="Dobrindt U."/>
            <person name="Montecucco C."/>
        </authorList>
    </citation>
    <scope>NUCLEOTIDE SEQUENCE [LARGE SCALE GENOMIC DNA]</scope>
    <source>
        <strain evidence="10 11">DSM 3997</strain>
    </source>
</reference>
<feature type="region of interest" description="Disordered" evidence="5">
    <location>
        <begin position="1229"/>
        <end position="1278"/>
    </location>
</feature>
<evidence type="ECO:0000256" key="3">
    <source>
        <dbReference type="PROSITE-ProRule" id="PRU01353"/>
    </source>
</evidence>
<dbReference type="InterPro" id="IPR008979">
    <property type="entry name" value="Galactose-bd-like_sf"/>
</dbReference>
<name>A0A6I1MM31_9CLOT</name>
<dbReference type="PANTHER" id="PTHR13170:SF16">
    <property type="entry name" value="PROTEIN O-GLCNACASE"/>
    <property type="match status" value="1"/>
</dbReference>
<keyword evidence="4" id="KW-0175">Coiled coil</keyword>
<dbReference type="GO" id="GO:0015929">
    <property type="term" value="F:hexosaminidase activity"/>
    <property type="evidence" value="ECO:0007669"/>
    <property type="project" value="UniProtKB-ARBA"/>
</dbReference>
<dbReference type="GO" id="GO:1901135">
    <property type="term" value="P:carbohydrate derivative metabolic process"/>
    <property type="evidence" value="ECO:0007669"/>
    <property type="project" value="UniProtKB-ARBA"/>
</dbReference>
<dbReference type="InterPro" id="IPR015882">
    <property type="entry name" value="HEX_bac_N"/>
</dbReference>
<evidence type="ECO:0000259" key="8">
    <source>
        <dbReference type="PROSITE" id="PS50022"/>
    </source>
</evidence>
<evidence type="ECO:0000259" key="9">
    <source>
        <dbReference type="PROSITE" id="PS52009"/>
    </source>
</evidence>
<keyword evidence="6" id="KW-0472">Membrane</keyword>
<dbReference type="Gene3D" id="3.30.379.10">
    <property type="entry name" value="Chitobiase/beta-hexosaminidase domain 2-like"/>
    <property type="match status" value="1"/>
</dbReference>
<dbReference type="Pfam" id="PF21774">
    <property type="entry name" value="NagJ_C"/>
    <property type="match status" value="1"/>
</dbReference>
<keyword evidence="11" id="KW-1185">Reference proteome</keyword>
<feature type="signal peptide" evidence="7">
    <location>
        <begin position="1"/>
        <end position="29"/>
    </location>
</feature>
<dbReference type="PROSITE" id="PS50022">
    <property type="entry name" value="FA58C_3"/>
    <property type="match status" value="2"/>
</dbReference>
<dbReference type="InterPro" id="IPR017853">
    <property type="entry name" value="GH"/>
</dbReference>
<feature type="compositionally biased region" description="Polar residues" evidence="5">
    <location>
        <begin position="1262"/>
        <end position="1273"/>
    </location>
</feature>
<feature type="domain" description="GH84" evidence="9">
    <location>
        <begin position="196"/>
        <end position="469"/>
    </location>
</feature>
<dbReference type="InterPro" id="IPR049019">
    <property type="entry name" value="NagJ-like_helical"/>
</dbReference>
<dbReference type="GO" id="GO:0005975">
    <property type="term" value="P:carbohydrate metabolic process"/>
    <property type="evidence" value="ECO:0007669"/>
    <property type="project" value="UniProtKB-ARBA"/>
</dbReference>
<dbReference type="PANTHER" id="PTHR13170">
    <property type="entry name" value="O-GLCNACASE"/>
    <property type="match status" value="1"/>
</dbReference>
<dbReference type="Gene3D" id="3.20.20.80">
    <property type="entry name" value="Glycosidases"/>
    <property type="match status" value="1"/>
</dbReference>
<dbReference type="Pfam" id="PF02838">
    <property type="entry name" value="Glyco_hydro_20b"/>
    <property type="match status" value="1"/>
</dbReference>
<gene>
    <name evidence="10" type="ORF">GBZ86_06980</name>
</gene>
<evidence type="ECO:0000256" key="7">
    <source>
        <dbReference type="SAM" id="SignalP"/>
    </source>
</evidence>
<comment type="caution">
    <text evidence="10">The sequence shown here is derived from an EMBL/GenBank/DDBJ whole genome shotgun (WGS) entry which is preliminary data.</text>
</comment>
<dbReference type="Gene3D" id="1.20.58.460">
    <property type="entry name" value="Hyaluronidase post-catalytic domain-like"/>
    <property type="match status" value="1"/>
</dbReference>
<dbReference type="SUPFAM" id="SSF49785">
    <property type="entry name" value="Galactose-binding domain-like"/>
    <property type="match status" value="2"/>
</dbReference>
<proteinExistence type="inferred from homology"/>
<dbReference type="Pfam" id="PF07555">
    <property type="entry name" value="NAGidase"/>
    <property type="match status" value="1"/>
</dbReference>
<dbReference type="EMBL" id="WHJC01000074">
    <property type="protein sequence ID" value="MPQ43498.1"/>
    <property type="molecule type" value="Genomic_DNA"/>
</dbReference>
<dbReference type="OrthoDB" id="9760892at2"/>
<dbReference type="SUPFAM" id="SSF51445">
    <property type="entry name" value="(Trans)glycosidases"/>
    <property type="match status" value="1"/>
</dbReference>
<keyword evidence="6" id="KW-0812">Transmembrane</keyword>
<sequence>MARRNFEKKLGLCLATFLSMNLLSVSVQATESVKDGLLKETEGSDISITPLPKSMEVDDDSFDISESVNIVGEDKADKDAVELLKSILHSLDIEVNSEFEEGDTTIYIGEKDDNIEELNEALEDMEVSTEDLTKAEGYVLATEEDDDGNVIVIRGNDESGTFYGVQSFKQILSKDDDDDDEVSVNEVVVKDEPSISLRAVVEGFYGEPWTQEERLDQLNMYGEFKMNAYIYAPKSDPYHREKWREPYPASELDRMKELINTANKNKVDFVFAISPGLDIRFEGEEGEADFKALLNKAETLYDMGVRRFSILWDDIENHDGAQQAQVLNRFNEEFVKAKGDVKSLITVPVQYWGSSMFDGDNVKEYTKAFAETLDKDIEVMWTGNDVIPPNGVSIGDAQKVTGAYGKKMMLWWNYPVNDYKENKMALGPIYDLDVNLDDEISGFIVNPMRFAESSKISTITGADYAWNTKNYDAESSWDSALEVIAGEAKDDLKYFANHSTRLDTGRPDSPEFKALIDKLWEKWNKGEDVSLELNSLKAEFDKMTKTPSVLRESLENKKLLSQIDSHLTKFEEYGRSGLLTVSMLDNIKKGDMVNFWNDKFAGIKTVRNLDSMDAIIANNVIDPFIRKAHEVGTDYFNEKTTVLKDKVYKYTSIGNIADHKYSEWFISEETHVPNYMFDDKLNTGFWSADLVKKDEYVGFDLGAVENIKDVYLLMGRTAMDTDVIADGVLEYSVDGTNWTELKVNEGNNELLVETNVKARYIRYRATKDSENRLYVRDFKVNTNKTLEKTVGDVDLSKATIQKSADSEKEVVSLSNIGKVELKEGQAIGLSLNDVKNVISIEALGNNNAKAHGGEFVIESSYDNLQWKKVSEGLEFSTEKPVVGKYFRIKALKDTTLDLNSINIGIETYTSSEISTNRRVSTNANIHPDFIKDNDYGTSFVCSDTIKEGDFVQIDLGKVKHVRDINLVQGPGGDYIEGDIQYSVDGENWTNVGEVEGIDTLIKDLDLEARYVRVLSKGYKDRWSRVREFTVNTTIAEYKTEASVPGTYVDRTENTRDENLNTAYIPSRDIVSGDYFLYRIFDNKLTSKITIPQSSDNLSGAKVTAQTIDGEILELGVLDKAFNEFLLENPRHIVSVKLLWENNAGKPEIFEIKPTFVGIDSIMEKIKGAIITAEKVLAANPDKKNKERTALEESLCKIKDMINSDEFAEDEKIKAYEDLIKKTDLFIASSNSGSEGDTNKPGGDNNKPGEEENPDEDKKPGEDNSNGNLPNTGNPMGAGVLALIGGATLAVGFKVRKRK</sequence>
<keyword evidence="2 3" id="KW-0326">Glycosidase</keyword>
<protein>
    <submittedName>
        <fullName evidence="10">Hyaluronidase</fullName>
    </submittedName>
</protein>
<feature type="domain" description="F5/8 type C" evidence="8">
    <location>
        <begin position="686"/>
        <end position="783"/>
    </location>
</feature>
<evidence type="ECO:0000313" key="10">
    <source>
        <dbReference type="EMBL" id="MPQ43498.1"/>
    </source>
</evidence>
<feature type="domain" description="F5/8 type C" evidence="8">
    <location>
        <begin position="898"/>
        <end position="1013"/>
    </location>
</feature>
<feature type="transmembrane region" description="Helical" evidence="6">
    <location>
        <begin position="1275"/>
        <end position="1294"/>
    </location>
</feature>
<dbReference type="SUPFAM" id="SSF140657">
    <property type="entry name" value="Hyaluronidase post-catalytic domain-like"/>
    <property type="match status" value="1"/>
</dbReference>
<keyword evidence="7" id="KW-0732">Signal</keyword>
<dbReference type="PROSITE" id="PS52009">
    <property type="entry name" value="GH84"/>
    <property type="match status" value="1"/>
</dbReference>
<keyword evidence="6" id="KW-1133">Transmembrane helix</keyword>
<dbReference type="InterPro" id="IPR029018">
    <property type="entry name" value="Hex-like_dom2"/>
</dbReference>
<dbReference type="SUPFAM" id="SSF55545">
    <property type="entry name" value="beta-N-acetylhexosaminidase-like domain"/>
    <property type="match status" value="1"/>
</dbReference>
<accession>A0A6I1MM31</accession>
<comment type="similarity">
    <text evidence="3">Belongs to the glycosyl hydrolase 84 family.</text>
</comment>
<organism evidence="10 11">
    <name type="scientific">Clostridium tarantellae</name>
    <dbReference type="NCBI Taxonomy" id="39493"/>
    <lineage>
        <taxon>Bacteria</taxon>
        <taxon>Bacillati</taxon>
        <taxon>Bacillota</taxon>
        <taxon>Clostridia</taxon>
        <taxon>Eubacteriales</taxon>
        <taxon>Clostridiaceae</taxon>
        <taxon>Clostridium</taxon>
    </lineage>
</organism>
<evidence type="ECO:0000256" key="1">
    <source>
        <dbReference type="ARBA" id="ARBA00022801"/>
    </source>
</evidence>
<evidence type="ECO:0000256" key="6">
    <source>
        <dbReference type="SAM" id="Phobius"/>
    </source>
</evidence>
<dbReference type="InterPro" id="IPR000421">
    <property type="entry name" value="FA58C"/>
</dbReference>
<keyword evidence="1 3" id="KW-0378">Hydrolase</keyword>
<evidence type="ECO:0000256" key="4">
    <source>
        <dbReference type="SAM" id="Coils"/>
    </source>
</evidence>